<evidence type="ECO:0000313" key="2">
    <source>
        <dbReference type="EMBL" id="PZV36282.1"/>
    </source>
</evidence>
<reference evidence="3" key="1">
    <citation type="submission" date="2017-03" db="EMBL/GenBank/DDBJ databases">
        <authorList>
            <person name="Safronova V.I."/>
            <person name="Sazanova A.L."/>
            <person name="Chirak E.R."/>
        </authorList>
    </citation>
    <scope>NUCLEOTIDE SEQUENCE [LARGE SCALE GENOMIC DNA]</scope>
    <source>
        <strain evidence="3">Ach-343</strain>
    </source>
</reference>
<dbReference type="AlphaFoldDB" id="A0A2W7BZT4"/>
<evidence type="ECO:0000256" key="1">
    <source>
        <dbReference type="SAM" id="MobiDB-lite"/>
    </source>
</evidence>
<dbReference type="RefSeq" id="WP_111546606.1">
    <property type="nucleotide sequence ID" value="NZ_MZXV01000051.1"/>
</dbReference>
<sequence>MPTIEPIAAHGRATTNDDGDEPLARKKSLWLKDPRFAKLAEIRQKARHNLKPDRGKANNQAAVKLSDQISSTDDADPARPEGAAIIW</sequence>
<dbReference type="Proteomes" id="UP000248616">
    <property type="component" value="Unassembled WGS sequence"/>
</dbReference>
<gene>
    <name evidence="2" type="ORF">B5V02_24155</name>
</gene>
<protein>
    <submittedName>
        <fullName evidence="2">Uncharacterized protein</fullName>
    </submittedName>
</protein>
<proteinExistence type="predicted"/>
<feature type="region of interest" description="Disordered" evidence="1">
    <location>
        <begin position="1"/>
        <end position="22"/>
    </location>
</feature>
<dbReference type="EMBL" id="MZXV01000051">
    <property type="protein sequence ID" value="PZV36282.1"/>
    <property type="molecule type" value="Genomic_DNA"/>
</dbReference>
<organism evidence="2 3">
    <name type="scientific">Mesorhizobium kowhaii</name>
    <dbReference type="NCBI Taxonomy" id="1300272"/>
    <lineage>
        <taxon>Bacteria</taxon>
        <taxon>Pseudomonadati</taxon>
        <taxon>Pseudomonadota</taxon>
        <taxon>Alphaproteobacteria</taxon>
        <taxon>Hyphomicrobiales</taxon>
        <taxon>Phyllobacteriaceae</taxon>
        <taxon>Mesorhizobium</taxon>
    </lineage>
</organism>
<feature type="region of interest" description="Disordered" evidence="1">
    <location>
        <begin position="67"/>
        <end position="87"/>
    </location>
</feature>
<accession>A0A2W7BZT4</accession>
<evidence type="ECO:0000313" key="3">
    <source>
        <dbReference type="Proteomes" id="UP000248616"/>
    </source>
</evidence>
<name>A0A2W7BZT4_9HYPH</name>
<comment type="caution">
    <text evidence="2">The sequence shown here is derived from an EMBL/GenBank/DDBJ whole genome shotgun (WGS) entry which is preliminary data.</text>
</comment>
<keyword evidence="3" id="KW-1185">Reference proteome</keyword>